<organism evidence="2 3">
    <name type="scientific">Pterulicium gracile</name>
    <dbReference type="NCBI Taxonomy" id="1884261"/>
    <lineage>
        <taxon>Eukaryota</taxon>
        <taxon>Fungi</taxon>
        <taxon>Dikarya</taxon>
        <taxon>Basidiomycota</taxon>
        <taxon>Agaricomycotina</taxon>
        <taxon>Agaricomycetes</taxon>
        <taxon>Agaricomycetidae</taxon>
        <taxon>Agaricales</taxon>
        <taxon>Pleurotineae</taxon>
        <taxon>Pterulaceae</taxon>
        <taxon>Pterulicium</taxon>
    </lineage>
</organism>
<dbReference type="AlphaFoldDB" id="A0A5C3QF46"/>
<dbReference type="EMBL" id="ML178832">
    <property type="protein sequence ID" value="TFK99749.1"/>
    <property type="molecule type" value="Genomic_DNA"/>
</dbReference>
<feature type="region of interest" description="Disordered" evidence="1">
    <location>
        <begin position="85"/>
        <end position="116"/>
    </location>
</feature>
<evidence type="ECO:0000256" key="1">
    <source>
        <dbReference type="SAM" id="MobiDB-lite"/>
    </source>
</evidence>
<name>A0A5C3QF46_9AGAR</name>
<reference evidence="2 3" key="1">
    <citation type="journal article" date="2019" name="Nat. Ecol. Evol.">
        <title>Megaphylogeny resolves global patterns of mushroom evolution.</title>
        <authorList>
            <person name="Varga T."/>
            <person name="Krizsan K."/>
            <person name="Foldi C."/>
            <person name="Dima B."/>
            <person name="Sanchez-Garcia M."/>
            <person name="Sanchez-Ramirez S."/>
            <person name="Szollosi G.J."/>
            <person name="Szarkandi J.G."/>
            <person name="Papp V."/>
            <person name="Albert L."/>
            <person name="Andreopoulos W."/>
            <person name="Angelini C."/>
            <person name="Antonin V."/>
            <person name="Barry K.W."/>
            <person name="Bougher N.L."/>
            <person name="Buchanan P."/>
            <person name="Buyck B."/>
            <person name="Bense V."/>
            <person name="Catcheside P."/>
            <person name="Chovatia M."/>
            <person name="Cooper J."/>
            <person name="Damon W."/>
            <person name="Desjardin D."/>
            <person name="Finy P."/>
            <person name="Geml J."/>
            <person name="Haridas S."/>
            <person name="Hughes K."/>
            <person name="Justo A."/>
            <person name="Karasinski D."/>
            <person name="Kautmanova I."/>
            <person name="Kiss B."/>
            <person name="Kocsube S."/>
            <person name="Kotiranta H."/>
            <person name="LaButti K.M."/>
            <person name="Lechner B.E."/>
            <person name="Liimatainen K."/>
            <person name="Lipzen A."/>
            <person name="Lukacs Z."/>
            <person name="Mihaltcheva S."/>
            <person name="Morgado L.N."/>
            <person name="Niskanen T."/>
            <person name="Noordeloos M.E."/>
            <person name="Ohm R.A."/>
            <person name="Ortiz-Santana B."/>
            <person name="Ovrebo C."/>
            <person name="Racz N."/>
            <person name="Riley R."/>
            <person name="Savchenko A."/>
            <person name="Shiryaev A."/>
            <person name="Soop K."/>
            <person name="Spirin V."/>
            <person name="Szebenyi C."/>
            <person name="Tomsovsky M."/>
            <person name="Tulloss R.E."/>
            <person name="Uehling J."/>
            <person name="Grigoriev I.V."/>
            <person name="Vagvolgyi C."/>
            <person name="Papp T."/>
            <person name="Martin F.M."/>
            <person name="Miettinen O."/>
            <person name="Hibbett D.S."/>
            <person name="Nagy L.G."/>
        </authorList>
    </citation>
    <scope>NUCLEOTIDE SEQUENCE [LARGE SCALE GENOMIC DNA]</scope>
    <source>
        <strain evidence="2 3">CBS 309.79</strain>
    </source>
</reference>
<dbReference type="Proteomes" id="UP000305067">
    <property type="component" value="Unassembled WGS sequence"/>
</dbReference>
<evidence type="ECO:0000313" key="2">
    <source>
        <dbReference type="EMBL" id="TFK99749.1"/>
    </source>
</evidence>
<sequence length="225" mass="25044">MTVGGQDLTVGFRTCVSPTVLRSLNAGDELEEVSSSTRWGDTGTSIDWGHFFHRDPSITTLILFAQRPDVEDGLPTDLRMLGALNIPRTKSTEQVEEQPSTGTATSPPREDGRLSSEERAQLLPNLEDICLHGLTFDGRTHDPNERYSSLSLFGQIITPRTTRRAKGAILPSITLVNAKMLTAEMVKQLEEVVGTDMVYLENTTRQLSKSLPRQRLQYGILRARY</sequence>
<keyword evidence="3" id="KW-1185">Reference proteome</keyword>
<gene>
    <name evidence="2" type="ORF">BDV98DRAFT_135460</name>
</gene>
<accession>A0A5C3QF46</accession>
<feature type="compositionally biased region" description="Polar residues" evidence="1">
    <location>
        <begin position="97"/>
        <end position="106"/>
    </location>
</feature>
<evidence type="ECO:0000313" key="3">
    <source>
        <dbReference type="Proteomes" id="UP000305067"/>
    </source>
</evidence>
<protein>
    <submittedName>
        <fullName evidence="2">Uncharacterized protein</fullName>
    </submittedName>
</protein>
<proteinExistence type="predicted"/>